<feature type="non-terminal residue" evidence="1">
    <location>
        <position position="1"/>
    </location>
</feature>
<evidence type="ECO:0000313" key="2">
    <source>
        <dbReference type="Proteomes" id="UP000789595"/>
    </source>
</evidence>
<proteinExistence type="predicted"/>
<dbReference type="Proteomes" id="UP000789595">
    <property type="component" value="Unassembled WGS sequence"/>
</dbReference>
<reference evidence="1" key="1">
    <citation type="submission" date="2021-11" db="EMBL/GenBank/DDBJ databases">
        <authorList>
            <consortium name="Genoscope - CEA"/>
            <person name="William W."/>
        </authorList>
    </citation>
    <scope>NUCLEOTIDE SEQUENCE</scope>
</reference>
<name>A0A8J2SBP1_9STRA</name>
<dbReference type="EMBL" id="CAKKNE010000002">
    <property type="protein sequence ID" value="CAH0367371.1"/>
    <property type="molecule type" value="Genomic_DNA"/>
</dbReference>
<evidence type="ECO:0000313" key="1">
    <source>
        <dbReference type="EMBL" id="CAH0367371.1"/>
    </source>
</evidence>
<gene>
    <name evidence="1" type="ORF">PECAL_2P03870</name>
</gene>
<accession>A0A8J2SBP1</accession>
<feature type="non-terminal residue" evidence="1">
    <location>
        <position position="125"/>
    </location>
</feature>
<organism evidence="1 2">
    <name type="scientific">Pelagomonas calceolata</name>
    <dbReference type="NCBI Taxonomy" id="35677"/>
    <lineage>
        <taxon>Eukaryota</taxon>
        <taxon>Sar</taxon>
        <taxon>Stramenopiles</taxon>
        <taxon>Ochrophyta</taxon>
        <taxon>Pelagophyceae</taxon>
        <taxon>Pelagomonadales</taxon>
        <taxon>Pelagomonadaceae</taxon>
        <taxon>Pelagomonas</taxon>
    </lineage>
</organism>
<sequence length="125" mass="13579">LRLVARALGRGRARLGLRGPGIRLRVARALRRLPPQVRLELRHVAAQRVPLALDGREVALEERDRVADVPLERLLVAPAVLLLELRVLPDLGRDLAAEGLGLAAGRVALLDQRVARLVGAAARRA</sequence>
<dbReference type="AlphaFoldDB" id="A0A8J2SBP1"/>
<comment type="caution">
    <text evidence="1">The sequence shown here is derived from an EMBL/GenBank/DDBJ whole genome shotgun (WGS) entry which is preliminary data.</text>
</comment>
<protein>
    <submittedName>
        <fullName evidence="1">Uncharacterized protein</fullName>
    </submittedName>
</protein>
<keyword evidence="2" id="KW-1185">Reference proteome</keyword>